<evidence type="ECO:0000313" key="20">
    <source>
        <dbReference type="Proteomes" id="UP000198372"/>
    </source>
</evidence>
<dbReference type="InterPro" id="IPR039804">
    <property type="entry name" value="RING-CH-C4HC3_LTN1"/>
</dbReference>
<protein>
    <recommendedName>
        <fullName evidence="6 16">E3 ubiquitin-protein ligase listerin</fullName>
        <ecNumber evidence="5 16">2.3.2.27</ecNumber>
    </recommendedName>
    <alternativeName>
        <fullName evidence="16">RING-type E3 ubiquitin transferase listerin</fullName>
    </alternativeName>
</protein>
<evidence type="ECO:0000256" key="14">
    <source>
        <dbReference type="ARBA" id="ARBA00055150"/>
    </source>
</evidence>
<dbReference type="GO" id="GO:0008270">
    <property type="term" value="F:zinc ion binding"/>
    <property type="evidence" value="ECO:0007669"/>
    <property type="project" value="UniProtKB-KW"/>
</dbReference>
<keyword evidence="12 16" id="KW-0833">Ubl conjugation pathway</keyword>
<feature type="domain" description="RING-type" evidence="18">
    <location>
        <begin position="1755"/>
        <end position="1802"/>
    </location>
</feature>
<dbReference type="GO" id="GO:1990116">
    <property type="term" value="P:ribosome-associated ubiquitin-dependent protein catabolic process"/>
    <property type="evidence" value="ECO:0007669"/>
    <property type="project" value="UniProtKB-UniRule"/>
</dbReference>
<dbReference type="SUPFAM" id="SSF57850">
    <property type="entry name" value="RING/U-box"/>
    <property type="match status" value="1"/>
</dbReference>
<comment type="similarity">
    <text evidence="4 16">Belongs to the LTN1 family.</text>
</comment>
<dbReference type="Pfam" id="PF22999">
    <property type="entry name" value="LTN1_E3_ligase_6th"/>
    <property type="match status" value="1"/>
</dbReference>
<evidence type="ECO:0000256" key="2">
    <source>
        <dbReference type="ARBA" id="ARBA00004514"/>
    </source>
</evidence>
<comment type="subunit">
    <text evidence="16">Component of the ribosome quality control complex (RQC).</text>
</comment>
<feature type="region of interest" description="Disordered" evidence="17">
    <location>
        <begin position="417"/>
        <end position="470"/>
    </location>
</feature>
<dbReference type="FunFam" id="3.30.40.10:FF:000038">
    <property type="entry name" value="E3 ubiquitin-protein ligase listerin"/>
    <property type="match status" value="1"/>
</dbReference>
<dbReference type="PANTHER" id="PTHR12389:SF0">
    <property type="entry name" value="E3 UBIQUITIN-PROTEIN LIGASE LISTERIN"/>
    <property type="match status" value="1"/>
</dbReference>
<keyword evidence="13 16" id="KW-0862">Zinc</keyword>
<evidence type="ECO:0000256" key="7">
    <source>
        <dbReference type="ARBA" id="ARBA00022490"/>
    </source>
</evidence>
<feature type="compositionally biased region" description="Polar residues" evidence="17">
    <location>
        <begin position="451"/>
        <end position="462"/>
    </location>
</feature>
<reference evidence="20" key="1">
    <citation type="submission" date="2016-09" db="EMBL/GenBank/DDBJ databases">
        <authorList>
            <person name="Jeantristanb JTB J.-T."/>
            <person name="Ricardo R."/>
        </authorList>
    </citation>
    <scope>NUCLEOTIDE SEQUENCE [LARGE SCALE GENOMIC DNA]</scope>
</reference>
<evidence type="ECO:0000256" key="16">
    <source>
        <dbReference type="RuleBase" id="RU367090"/>
    </source>
</evidence>
<comment type="function">
    <text evidence="14">E3 ubiquitin-protein ligase component of the ribosome quality control complex (RQC), a ribosome-associated complex that mediates ubiquitination and extraction of incompletely synthesized nascent chains for proteasomal degradation. Mediates ubiquitination of proteins derived from mRNAs lacking stop codons (non-stop proteins) and other translation arrest products induced by poly-lysine sequences and tandem rare codons. Ubiquitination leads to CDC48 recruitment for extraction and degradation of the incomplete translation product. May indirectly play a role in chromatin function and transcription.</text>
</comment>
<dbReference type="GO" id="GO:0061630">
    <property type="term" value="F:ubiquitin protein ligase activity"/>
    <property type="evidence" value="ECO:0007669"/>
    <property type="project" value="UniProtKB-UniRule"/>
</dbReference>
<keyword evidence="9 16" id="KW-0479">Metal-binding</keyword>
<dbReference type="GO" id="GO:0016567">
    <property type="term" value="P:protein ubiquitination"/>
    <property type="evidence" value="ECO:0007669"/>
    <property type="project" value="UniProtKB-UniPathway"/>
</dbReference>
<dbReference type="Pfam" id="PF23009">
    <property type="entry name" value="UBC_like"/>
    <property type="match status" value="1"/>
</dbReference>
<feature type="region of interest" description="Disordered" evidence="17">
    <location>
        <begin position="1"/>
        <end position="85"/>
    </location>
</feature>
<sequence>MAKSKSSASSGTRKKNAAKKKARETHDDEGVVGEDGSIVDAKGPGGTTKQSMQRGQKKDKKDKKDRFAPKVKSYIPPPPPPKGAPDPVDLWLAGGSTVDAELVVVLRRLAKKDEATILKGIEGLEMWVRQVVKDEAQPVDEDEQWKLDQRRDDLTASMDVWHSSYLTIACAMAHHFHRISLYPSRRLRLQAHALHQLLTSKPRSPSKLLASTRSKLLAPSWLEQKDYVGSWCCSAFDGDRAVRSAARRSWDSVVLPNDKKPALEAETEPIEGIDLQEHAENILDFAAGLILTPASEPKAGDELDDPSLLKTQALLATSSLLSTLPLPLPLSKTALDFLTTRDLWQLTKSSEPAALRRALYELLGAATGRTDVELLARNDGIRTIAHSVLKECWDEDEGWAGIISFLRRYPQAWTLADEPGASHSKTDDEDSTSDGSDSESEDEDQAEQHQPADSSAKAGTTSKDLDTSPGFSSPTLNRLFSHLALACTGRPQNYPTILLLLSTIPPRVLPPSQTNLSFLFESFWAAWGGRALSLGSLGSSSGPNAIEQFVTSFLECFLFELARLQKEGEEHGETLVIEWIGRTWRTFLGLEEDSAKRHGGISTPSVATQIALTLNKISIKDKQLFDEAWAVISESSLELVSSTGSNTADGGSLSALATAITAFNAPSMSDALKARTRALTKRSVESAVTVVMQDERNERVPTLLTFIGTIKESISGVTEVQKILDELAATKGVSLVSSDSNSATMAYFTSHLSSTSEAARNAIWTSLFQTTPSNEVLLKLVDAVSTGELSSELPSAVLDDYVLEIARRVLGEDTTASSIAEFDLLTRLMVQPQPFIAVDTPAKVVDLIAQILPARASHSLALTPSAQANRALASPCRLIAQYSQFKPNVQGLVESDLAIAIFEVAHLLPNCRLEHCGIEFPDEAVIAAQYTWTALLEAGSALLANKVYDRIGKLVLDTSVRPSPIELVECAATHLNASDDVSTLARVLPDPAAFDKLVETLAMSNPSPLISILHPLVPQSGDDSDAPRPIIDTDAAGFSTFARSVVATLEVAARNRTWLRTNSWVLPHVLLLGDVARDELAAFESTRGVFGPNVPEDVLERIVASCDGASSFLLSAKAADLPSDWHTKAVMHLRKKDVSSTNAELVSLLDALARRSNTSIGVHWRRAFSTVLQAILRYADAGVADAERWLAFAQNLGETIIYSIKDSLIESPRFERYQNELAANLAGVPPSAASGKGLAVLRVLLATAPPADAPVIFLPQQRSMFLIQSIQRWIASDEDLAEEIHTAVAELFIHLSPIIQDMSGSHWDLMFDIIEFNLEVRESSFLYSSAQGPGTNASKHLAQTASWDDNATLPSLYHSCRLILTIQDLASRNKDLRAIAKERINTSLAFIRDLFVSRPDKLEPDSQMRNQPRLAVLETMARLMRNLPPTLLTMGKPFDQLLRLLRDPSLAIQQSSYSLVTRIAAQHVSDFVVEVELDQEGVLKGTLPDSLIQLLSDKLPGDVLLEPQHYARASTLLHGWLIAFTFFDQASPRLKADYTNHLRKLELVGSSYLPSLFALLNLSDRTRTVDVSPWGIDEFHLELVDDLTPITLPAFATFVYYCSLQAIPSLIRQWWEGCKNRQLSIAVANLTSRHFSPVLIAHELAHLRDPNDPAGKALRDNDDFTVKVAAAANEVKAVFVVDEESMEIGVRMPADFPLQQVEVKDVRRVGVTDSQWRAWLLSVQQVITNQNGLIAEALSLWKRNVSLHFEGVEACAICYSSISVVDRSLPTKACKTCNNRFHAGCLYKWFSTSHGSSCPLCRSLF</sequence>
<dbReference type="STRING" id="269621.A0A238F6J4"/>
<evidence type="ECO:0000256" key="17">
    <source>
        <dbReference type="SAM" id="MobiDB-lite"/>
    </source>
</evidence>
<evidence type="ECO:0000256" key="6">
    <source>
        <dbReference type="ARBA" id="ARBA00017157"/>
    </source>
</evidence>
<dbReference type="InterPro" id="IPR039795">
    <property type="entry name" value="LTN1/Rkr1"/>
</dbReference>
<dbReference type="Pfam" id="PF22958">
    <property type="entry name" value="Ltn1_1st"/>
    <property type="match status" value="1"/>
</dbReference>
<dbReference type="InterPro" id="IPR016024">
    <property type="entry name" value="ARM-type_fold"/>
</dbReference>
<evidence type="ECO:0000256" key="13">
    <source>
        <dbReference type="ARBA" id="ARBA00022833"/>
    </source>
</evidence>
<evidence type="ECO:0000256" key="4">
    <source>
        <dbReference type="ARBA" id="ARBA00007997"/>
    </source>
</evidence>
<organism evidence="19 20">
    <name type="scientific">Microbotryum intermedium</name>
    <dbReference type="NCBI Taxonomy" id="269621"/>
    <lineage>
        <taxon>Eukaryota</taxon>
        <taxon>Fungi</taxon>
        <taxon>Dikarya</taxon>
        <taxon>Basidiomycota</taxon>
        <taxon>Pucciniomycotina</taxon>
        <taxon>Microbotryomycetes</taxon>
        <taxon>Microbotryales</taxon>
        <taxon>Microbotryaceae</taxon>
        <taxon>Microbotryum</taxon>
    </lineage>
</organism>
<dbReference type="InterPro" id="IPR013083">
    <property type="entry name" value="Znf_RING/FYVE/PHD"/>
</dbReference>
<proteinExistence type="inferred from homology"/>
<keyword evidence="8 16" id="KW-0808">Transferase</keyword>
<dbReference type="InterPro" id="IPR011016">
    <property type="entry name" value="Znf_RING-CH"/>
</dbReference>
<dbReference type="GO" id="GO:0043023">
    <property type="term" value="F:ribosomal large subunit binding"/>
    <property type="evidence" value="ECO:0007669"/>
    <property type="project" value="TreeGrafter"/>
</dbReference>
<dbReference type="GO" id="GO:1990112">
    <property type="term" value="C:RQC complex"/>
    <property type="evidence" value="ECO:0007669"/>
    <property type="project" value="UniProtKB-UniRule"/>
</dbReference>
<dbReference type="Proteomes" id="UP000198372">
    <property type="component" value="Unassembled WGS sequence"/>
</dbReference>
<gene>
    <name evidence="19" type="ORF">BQ2448_2510</name>
</gene>
<dbReference type="SUPFAM" id="SSF48371">
    <property type="entry name" value="ARM repeat"/>
    <property type="match status" value="1"/>
</dbReference>
<evidence type="ECO:0000256" key="9">
    <source>
        <dbReference type="ARBA" id="ARBA00022723"/>
    </source>
</evidence>
<dbReference type="InterPro" id="IPR054477">
    <property type="entry name" value="LTN1_E3_ligase_6th"/>
</dbReference>
<dbReference type="Gene3D" id="3.30.40.10">
    <property type="entry name" value="Zinc/RING finger domain, C3HC4 (zinc finger)"/>
    <property type="match status" value="1"/>
</dbReference>
<comment type="catalytic activity">
    <reaction evidence="1 16">
        <text>S-ubiquitinyl-[E2 ubiquitin-conjugating enzyme]-L-cysteine + [acceptor protein]-L-lysine = [E2 ubiquitin-conjugating enzyme]-L-cysteine + N(6)-ubiquitinyl-[acceptor protein]-L-lysine.</text>
        <dbReference type="EC" id="2.3.2.27"/>
    </reaction>
</comment>
<dbReference type="InterPro" id="IPR054478">
    <property type="entry name" value="LTN1_UBC"/>
</dbReference>
<dbReference type="InterPro" id="IPR054476">
    <property type="entry name" value="Ltn1_N"/>
</dbReference>
<comment type="function">
    <text evidence="16">E3 ubiquitin-protein ligase. Component of the ribosome quality control complex (RQC), a ribosome-associated complex that mediates ubiquitination and extraction of incompletely synthesized nascent chains for proteasomal degradation.</text>
</comment>
<dbReference type="PANTHER" id="PTHR12389">
    <property type="entry name" value="ZINC FINGER PROTEIN 294"/>
    <property type="match status" value="1"/>
</dbReference>
<dbReference type="InterPro" id="IPR001841">
    <property type="entry name" value="Znf_RING"/>
</dbReference>
<evidence type="ECO:0000256" key="3">
    <source>
        <dbReference type="ARBA" id="ARBA00004906"/>
    </source>
</evidence>
<evidence type="ECO:0000256" key="12">
    <source>
        <dbReference type="ARBA" id="ARBA00022786"/>
    </source>
</evidence>
<dbReference type="PROSITE" id="PS50089">
    <property type="entry name" value="ZF_RING_2"/>
    <property type="match status" value="1"/>
</dbReference>
<evidence type="ECO:0000256" key="10">
    <source>
        <dbReference type="ARBA" id="ARBA00022737"/>
    </source>
</evidence>
<accession>A0A238F6J4</accession>
<evidence type="ECO:0000256" key="1">
    <source>
        <dbReference type="ARBA" id="ARBA00000900"/>
    </source>
</evidence>
<evidence type="ECO:0000256" key="8">
    <source>
        <dbReference type="ARBA" id="ARBA00022679"/>
    </source>
</evidence>
<evidence type="ECO:0000256" key="11">
    <source>
        <dbReference type="ARBA" id="ARBA00022771"/>
    </source>
</evidence>
<evidence type="ECO:0000313" key="19">
    <source>
        <dbReference type="EMBL" id="SCV69490.1"/>
    </source>
</evidence>
<keyword evidence="20" id="KW-1185">Reference proteome</keyword>
<comment type="pathway">
    <text evidence="3 16">Protein modification; protein ubiquitination.</text>
</comment>
<dbReference type="EMBL" id="FMSP01000004">
    <property type="protein sequence ID" value="SCV69490.1"/>
    <property type="molecule type" value="Genomic_DNA"/>
</dbReference>
<dbReference type="Pfam" id="PF13639">
    <property type="entry name" value="zf-RING_2"/>
    <property type="match status" value="1"/>
</dbReference>
<dbReference type="OrthoDB" id="6108at2759"/>
<keyword evidence="11 15" id="KW-0863">Zinc-finger</keyword>
<keyword evidence="7" id="KW-0963">Cytoplasm</keyword>
<dbReference type="SMART" id="SM00744">
    <property type="entry name" value="RINGv"/>
    <property type="match status" value="1"/>
</dbReference>
<dbReference type="GO" id="GO:0072344">
    <property type="term" value="P:rescue of stalled ribosome"/>
    <property type="evidence" value="ECO:0007669"/>
    <property type="project" value="UniProtKB-UniRule"/>
</dbReference>
<keyword evidence="10" id="KW-0677">Repeat</keyword>
<dbReference type="GO" id="GO:0005829">
    <property type="term" value="C:cytosol"/>
    <property type="evidence" value="ECO:0007669"/>
    <property type="project" value="UniProtKB-SubCell"/>
</dbReference>
<dbReference type="EC" id="2.3.2.27" evidence="5 16"/>
<feature type="compositionally biased region" description="Polar residues" evidence="17">
    <location>
        <begin position="1"/>
        <end position="11"/>
    </location>
</feature>
<dbReference type="CDD" id="cd16491">
    <property type="entry name" value="RING-CH-C4HC3_LTN1"/>
    <property type="match status" value="1"/>
</dbReference>
<evidence type="ECO:0000256" key="5">
    <source>
        <dbReference type="ARBA" id="ARBA00012483"/>
    </source>
</evidence>
<feature type="compositionally biased region" description="Pro residues" evidence="17">
    <location>
        <begin position="75"/>
        <end position="84"/>
    </location>
</feature>
<comment type="subcellular location">
    <subcellularLocation>
        <location evidence="2">Cytoplasm</location>
        <location evidence="2">Cytosol</location>
    </subcellularLocation>
</comment>
<evidence type="ECO:0000256" key="15">
    <source>
        <dbReference type="PROSITE-ProRule" id="PRU00175"/>
    </source>
</evidence>
<evidence type="ECO:0000259" key="18">
    <source>
        <dbReference type="PROSITE" id="PS50089"/>
    </source>
</evidence>
<feature type="compositionally biased region" description="Basic residues" evidence="17">
    <location>
        <begin position="12"/>
        <end position="23"/>
    </location>
</feature>
<dbReference type="UniPathway" id="UPA00143"/>
<feature type="compositionally biased region" description="Acidic residues" evidence="17">
    <location>
        <begin position="427"/>
        <end position="445"/>
    </location>
</feature>
<name>A0A238F6J4_9BASI</name>